<gene>
    <name evidence="12" type="ORF">E6C27_scaffold501G001030</name>
</gene>
<evidence type="ECO:0000256" key="9">
    <source>
        <dbReference type="SAM" id="Coils"/>
    </source>
</evidence>
<dbReference type="OrthoDB" id="3176171at2759"/>
<keyword evidence="2 8" id="KW-0493">Microtubule</keyword>
<dbReference type="PANTHER" id="PTHR47968">
    <property type="entry name" value="CENTROMERE PROTEIN E"/>
    <property type="match status" value="1"/>
</dbReference>
<dbReference type="GO" id="GO:1901987">
    <property type="term" value="P:regulation of cell cycle phase transition"/>
    <property type="evidence" value="ECO:0007669"/>
    <property type="project" value="UniProtKB-ARBA"/>
</dbReference>
<dbReference type="SUPFAM" id="SSF52540">
    <property type="entry name" value="P-loop containing nucleoside triphosphate hydrolases"/>
    <property type="match status" value="1"/>
</dbReference>
<dbReference type="GO" id="GO:0005874">
    <property type="term" value="C:microtubule"/>
    <property type="evidence" value="ECO:0007669"/>
    <property type="project" value="UniProtKB-KW"/>
</dbReference>
<dbReference type="STRING" id="1194695.A0A5A7V095"/>
<dbReference type="GO" id="GO:0005524">
    <property type="term" value="F:ATP binding"/>
    <property type="evidence" value="ECO:0007669"/>
    <property type="project" value="UniProtKB-UniRule"/>
</dbReference>
<dbReference type="GO" id="GO:0033044">
    <property type="term" value="P:regulation of chromosome organization"/>
    <property type="evidence" value="ECO:0007669"/>
    <property type="project" value="UniProtKB-ARBA"/>
</dbReference>
<feature type="compositionally biased region" description="Basic and acidic residues" evidence="10">
    <location>
        <begin position="434"/>
        <end position="453"/>
    </location>
</feature>
<proteinExistence type="inferred from homology"/>
<evidence type="ECO:0000313" key="13">
    <source>
        <dbReference type="Proteomes" id="UP000321393"/>
    </source>
</evidence>
<dbReference type="GO" id="GO:0008017">
    <property type="term" value="F:microtubule binding"/>
    <property type="evidence" value="ECO:0007669"/>
    <property type="project" value="InterPro"/>
</dbReference>
<dbReference type="InterPro" id="IPR027640">
    <property type="entry name" value="Kinesin-like_fam"/>
</dbReference>
<evidence type="ECO:0000256" key="6">
    <source>
        <dbReference type="ARBA" id="ARBA00023175"/>
    </source>
</evidence>
<evidence type="ECO:0000259" key="11">
    <source>
        <dbReference type="PROSITE" id="PS50067"/>
    </source>
</evidence>
<dbReference type="GO" id="GO:0008608">
    <property type="term" value="P:attachment of spindle microtubules to kinetochore"/>
    <property type="evidence" value="ECO:0007669"/>
    <property type="project" value="UniProtKB-ARBA"/>
</dbReference>
<dbReference type="PROSITE" id="PS00411">
    <property type="entry name" value="KINESIN_MOTOR_1"/>
    <property type="match status" value="1"/>
</dbReference>
<dbReference type="GO" id="GO:0043515">
    <property type="term" value="F:kinetochore binding"/>
    <property type="evidence" value="ECO:0007669"/>
    <property type="project" value="UniProtKB-ARBA"/>
</dbReference>
<keyword evidence="4 7" id="KW-0067">ATP-binding</keyword>
<feature type="region of interest" description="Disordered" evidence="10">
    <location>
        <begin position="426"/>
        <end position="453"/>
    </location>
</feature>
<dbReference type="AlphaFoldDB" id="A0A5A7V095"/>
<dbReference type="InterPro" id="IPR019821">
    <property type="entry name" value="Kinesin_motor_CS"/>
</dbReference>
<evidence type="ECO:0000256" key="5">
    <source>
        <dbReference type="ARBA" id="ARBA00023054"/>
    </source>
</evidence>
<feature type="binding site" evidence="7">
    <location>
        <begin position="85"/>
        <end position="92"/>
    </location>
    <ligand>
        <name>ATP</name>
        <dbReference type="ChEBI" id="CHEBI:30616"/>
    </ligand>
</feature>
<dbReference type="GO" id="GO:0042327">
    <property type="term" value="P:positive regulation of phosphorylation"/>
    <property type="evidence" value="ECO:0007669"/>
    <property type="project" value="UniProtKB-ARBA"/>
</dbReference>
<dbReference type="CDD" id="cd01374">
    <property type="entry name" value="KISc_CENP_E"/>
    <property type="match status" value="1"/>
</dbReference>
<comment type="caution">
    <text evidence="12">The sequence shown here is derived from an EMBL/GenBank/DDBJ whole genome shotgun (WGS) entry which is preliminary data.</text>
</comment>
<accession>A0A5A7V095</accession>
<dbReference type="InterPro" id="IPR027417">
    <property type="entry name" value="P-loop_NTPase"/>
</dbReference>
<keyword evidence="5 9" id="KW-0175">Coiled coil</keyword>
<dbReference type="GO" id="GO:0000278">
    <property type="term" value="P:mitotic cell cycle"/>
    <property type="evidence" value="ECO:0007669"/>
    <property type="project" value="UniProtKB-ARBA"/>
</dbReference>
<dbReference type="GO" id="GO:0000226">
    <property type="term" value="P:microtubule cytoskeleton organization"/>
    <property type="evidence" value="ECO:0007669"/>
    <property type="project" value="UniProtKB-ARBA"/>
</dbReference>
<dbReference type="PANTHER" id="PTHR47968:SF36">
    <property type="entry name" value="KINESIN HEAVY CHAIN ISOFORM X1"/>
    <property type="match status" value="1"/>
</dbReference>
<dbReference type="GO" id="GO:0003777">
    <property type="term" value="F:microtubule motor activity"/>
    <property type="evidence" value="ECO:0007669"/>
    <property type="project" value="InterPro"/>
</dbReference>
<comment type="similarity">
    <text evidence="1">Belongs to the TRAFAC class myosin-kinesin ATPase superfamily. Kinesin family. KIN-7 subfamily.</text>
</comment>
<reference evidence="12 13" key="1">
    <citation type="submission" date="2019-08" db="EMBL/GenBank/DDBJ databases">
        <title>Draft genome sequences of two oriental melons (Cucumis melo L. var makuwa).</title>
        <authorList>
            <person name="Kwon S.-Y."/>
        </authorList>
    </citation>
    <scope>NUCLEOTIDE SEQUENCE [LARGE SCALE GENOMIC DNA]</scope>
    <source>
        <strain evidence="13">cv. SW 3</strain>
        <tissue evidence="12">Leaf</tissue>
    </source>
</reference>
<dbReference type="Pfam" id="PF00225">
    <property type="entry name" value="Kinesin"/>
    <property type="match status" value="1"/>
</dbReference>
<feature type="coiled-coil region" evidence="9">
    <location>
        <begin position="336"/>
        <end position="406"/>
    </location>
</feature>
<organism evidence="12 13">
    <name type="scientific">Cucumis melo var. makuwa</name>
    <name type="common">Oriental melon</name>
    <dbReference type="NCBI Taxonomy" id="1194695"/>
    <lineage>
        <taxon>Eukaryota</taxon>
        <taxon>Viridiplantae</taxon>
        <taxon>Streptophyta</taxon>
        <taxon>Embryophyta</taxon>
        <taxon>Tracheophyta</taxon>
        <taxon>Spermatophyta</taxon>
        <taxon>Magnoliopsida</taxon>
        <taxon>eudicotyledons</taxon>
        <taxon>Gunneridae</taxon>
        <taxon>Pentapetalae</taxon>
        <taxon>rosids</taxon>
        <taxon>fabids</taxon>
        <taxon>Cucurbitales</taxon>
        <taxon>Cucurbitaceae</taxon>
        <taxon>Benincaseae</taxon>
        <taxon>Cucumis</taxon>
    </lineage>
</organism>
<feature type="coiled-coil region" evidence="9">
    <location>
        <begin position="690"/>
        <end position="777"/>
    </location>
</feature>
<evidence type="ECO:0000256" key="7">
    <source>
        <dbReference type="PROSITE-ProRule" id="PRU00283"/>
    </source>
</evidence>
<sequence>MEKICVAVRLRPSVSQDSLHGTYWKIDHNRISLHRPHGTPISGNSYAFDHVLDESCTNGSVYELVVRDIIHAAVEGFNGTAFAYGQTSSGKTFTMNGSETDAGVIHRAVKDVFEKIHATSDREFLIRVSYMEIYNEEINDLFAVENNKLPIHESLERGIFVAGLKEEIVSNADQVLKLIKQGEVNKHFGETNMNARSSRSHTIFRMVIESKGKEMGENLSADSIRVSVLNLVDLAGSERIAKTGAEGTRLKEGKHINKSLMILGNVINKLSEGVKQRGHIPYRDSKLTRILQPALGGNAKTSIICTIAPEEVHIEETKGTLQFASRAKRITNCVQVNEILTDAALLKRQNQEIEELRKKLQGSHAEVLEQEVLKLRNDLLKFELEREKLQMELQEERNSHKERDQRIREQQMKIESLNNLVNLSESLQSSNQSREQDSVKNTHGEDFGGRNKNHEDGFVTPCYKAPPNAFVAKRSDYSMPPEFSPLPDAFSNVADEDAWLKLNKGFIADLDSLQTTPARKVQSFPFNEITPGHGLSNENHKQEIQNLERQLEHAIMEKNELQEKHEEQILVNKKLMAEISEIQQKQRAIEELPEKLSNSLAICKEVYIEILSSLQSAKDDEKPSTTNFLSSTSEIGMCLFTTLEAHLTTATNDSLIQKQYDVLRANINNIMESLMLSETSKGCAEDDFLKESLSIELRDVKQRCHGLEKELDSNNQRLELSKQEYDNLERELKLMKDERDSLRKMVSECVERLEMEKELKETALKELNNEIQRRRDLGEGIKRFSAAFTARHKSFMSFNSEIMSKTEELRTNNNWVVVPVPKSLGG</sequence>
<dbReference type="PRINTS" id="PR00380">
    <property type="entry name" value="KINESINHEAVY"/>
</dbReference>
<dbReference type="SMART" id="SM00129">
    <property type="entry name" value="KISc"/>
    <property type="match status" value="1"/>
</dbReference>
<evidence type="ECO:0000313" key="12">
    <source>
        <dbReference type="EMBL" id="KAA0060968.1"/>
    </source>
</evidence>
<feature type="domain" description="Kinesin motor" evidence="11">
    <location>
        <begin position="3"/>
        <end position="330"/>
    </location>
</feature>
<dbReference type="Proteomes" id="UP000321393">
    <property type="component" value="Unassembled WGS sequence"/>
</dbReference>
<evidence type="ECO:0000256" key="10">
    <source>
        <dbReference type="SAM" id="MobiDB-lite"/>
    </source>
</evidence>
<evidence type="ECO:0000256" key="8">
    <source>
        <dbReference type="RuleBase" id="RU000394"/>
    </source>
</evidence>
<evidence type="ECO:0000256" key="4">
    <source>
        <dbReference type="ARBA" id="ARBA00022840"/>
    </source>
</evidence>
<dbReference type="FunFam" id="3.40.850.10:FF:000026">
    <property type="entry name" value="Centromere-associated protein E"/>
    <property type="match status" value="1"/>
</dbReference>
<evidence type="ECO:0000256" key="3">
    <source>
        <dbReference type="ARBA" id="ARBA00022741"/>
    </source>
</evidence>
<dbReference type="GO" id="GO:0007018">
    <property type="term" value="P:microtubule-based movement"/>
    <property type="evidence" value="ECO:0007669"/>
    <property type="project" value="InterPro"/>
</dbReference>
<evidence type="ECO:0000256" key="1">
    <source>
        <dbReference type="ARBA" id="ARBA00007310"/>
    </source>
</evidence>
<dbReference type="GO" id="GO:0000779">
    <property type="term" value="C:condensed chromosome, centromeric region"/>
    <property type="evidence" value="ECO:0007669"/>
    <property type="project" value="UniProtKB-ARBA"/>
</dbReference>
<dbReference type="InterPro" id="IPR036961">
    <property type="entry name" value="Kinesin_motor_dom_sf"/>
</dbReference>
<evidence type="ECO:0000256" key="2">
    <source>
        <dbReference type="ARBA" id="ARBA00022701"/>
    </source>
</evidence>
<keyword evidence="6 7" id="KW-0505">Motor protein</keyword>
<dbReference type="EMBL" id="SSTE01005103">
    <property type="protein sequence ID" value="KAA0060968.1"/>
    <property type="molecule type" value="Genomic_DNA"/>
</dbReference>
<protein>
    <recommendedName>
        <fullName evidence="8">Kinesin-like protein</fullName>
    </recommendedName>
</protein>
<dbReference type="InterPro" id="IPR001752">
    <property type="entry name" value="Kinesin_motor_dom"/>
</dbReference>
<feature type="coiled-coil region" evidence="9">
    <location>
        <begin position="537"/>
        <end position="592"/>
    </location>
</feature>
<dbReference type="Gene3D" id="3.40.850.10">
    <property type="entry name" value="Kinesin motor domain"/>
    <property type="match status" value="1"/>
</dbReference>
<dbReference type="GO" id="GO:0140694">
    <property type="term" value="P:membraneless organelle assembly"/>
    <property type="evidence" value="ECO:0007669"/>
    <property type="project" value="UniProtKB-ARBA"/>
</dbReference>
<keyword evidence="3 7" id="KW-0547">Nucleotide-binding</keyword>
<dbReference type="PROSITE" id="PS50067">
    <property type="entry name" value="KINESIN_MOTOR_2"/>
    <property type="match status" value="1"/>
</dbReference>
<name>A0A5A7V095_CUCMM</name>